<dbReference type="InterPro" id="IPR014044">
    <property type="entry name" value="CAP_dom"/>
</dbReference>
<feature type="chain" id="PRO_5043326962" evidence="1">
    <location>
        <begin position="22"/>
        <end position="272"/>
    </location>
</feature>
<accession>A0AAV3ZQA6</accession>
<dbReference type="GO" id="GO:0005576">
    <property type="term" value="C:extracellular region"/>
    <property type="evidence" value="ECO:0007669"/>
    <property type="project" value="InterPro"/>
</dbReference>
<dbReference type="InterPro" id="IPR018244">
    <property type="entry name" value="Allrgn_V5/Tpx1_CS"/>
</dbReference>
<dbReference type="EMBL" id="BLXT01002786">
    <property type="protein sequence ID" value="GFN97513.1"/>
    <property type="molecule type" value="Genomic_DNA"/>
</dbReference>
<evidence type="ECO:0000259" key="2">
    <source>
        <dbReference type="SMART" id="SM00198"/>
    </source>
</evidence>
<comment type="caution">
    <text evidence="3">The sequence shown here is derived from an EMBL/GenBank/DDBJ whole genome shotgun (WGS) entry which is preliminary data.</text>
</comment>
<dbReference type="PRINTS" id="PR00838">
    <property type="entry name" value="V5ALLERGEN"/>
</dbReference>
<evidence type="ECO:0000313" key="3">
    <source>
        <dbReference type="EMBL" id="GFN97513.1"/>
    </source>
</evidence>
<dbReference type="AlphaFoldDB" id="A0AAV3ZQA6"/>
<dbReference type="InterPro" id="IPR035940">
    <property type="entry name" value="CAP_sf"/>
</dbReference>
<dbReference type="PRINTS" id="PR00837">
    <property type="entry name" value="V5TPXLIKE"/>
</dbReference>
<dbReference type="SMART" id="SM00198">
    <property type="entry name" value="SCP"/>
    <property type="match status" value="1"/>
</dbReference>
<evidence type="ECO:0000313" key="4">
    <source>
        <dbReference type="Proteomes" id="UP000735302"/>
    </source>
</evidence>
<feature type="domain" description="SCP" evidence="2">
    <location>
        <begin position="59"/>
        <end position="208"/>
    </location>
</feature>
<proteinExistence type="predicted"/>
<dbReference type="InterPro" id="IPR001283">
    <property type="entry name" value="CRISP-related"/>
</dbReference>
<dbReference type="Pfam" id="PF00188">
    <property type="entry name" value="CAP"/>
    <property type="match status" value="1"/>
</dbReference>
<dbReference type="InterPro" id="IPR002413">
    <property type="entry name" value="V5_allergen-like"/>
</dbReference>
<sequence length="272" mass="30393">MDLAKALLLITIETIFMVVTARTVRYPGRGVAVESNITGTPHYRIIREISETTTGFDFEEQTKMLQKHNELRRLQKSSNMLMMEWDNDLQDLAQRKAEGCDFAHSPSSYRTNVGAHKNVGENLAVYNYKYPLVDPVQAWYDEISDYDYNTNRANKPNAVIGHYTQLVWAHSFALGCGVKYCNNLKNAPRIPKGYNVVCHYGPAGNYRGVRPFKKGSACSDCGSKTPFCVRGLCARRPQIGGKANKVGHNIQTAVIFDTGLAAISVWISAMLC</sequence>
<evidence type="ECO:0000256" key="1">
    <source>
        <dbReference type="SAM" id="SignalP"/>
    </source>
</evidence>
<dbReference type="PROSITE" id="PS01009">
    <property type="entry name" value="CRISP_1"/>
    <property type="match status" value="1"/>
</dbReference>
<feature type="signal peptide" evidence="1">
    <location>
        <begin position="1"/>
        <end position="21"/>
    </location>
</feature>
<gene>
    <name evidence="3" type="ORF">PoB_002401900</name>
</gene>
<dbReference type="Gene3D" id="3.40.33.10">
    <property type="entry name" value="CAP"/>
    <property type="match status" value="1"/>
</dbReference>
<name>A0AAV3ZQA6_9GAST</name>
<dbReference type="PANTHER" id="PTHR10334">
    <property type="entry name" value="CYSTEINE-RICH SECRETORY PROTEIN-RELATED"/>
    <property type="match status" value="1"/>
</dbReference>
<dbReference type="SUPFAM" id="SSF55797">
    <property type="entry name" value="PR-1-like"/>
    <property type="match status" value="1"/>
</dbReference>
<keyword evidence="1" id="KW-0732">Signal</keyword>
<dbReference type="Proteomes" id="UP000735302">
    <property type="component" value="Unassembled WGS sequence"/>
</dbReference>
<reference evidence="3 4" key="1">
    <citation type="journal article" date="2021" name="Elife">
        <title>Chloroplast acquisition without the gene transfer in kleptoplastic sea slugs, Plakobranchus ocellatus.</title>
        <authorList>
            <person name="Maeda T."/>
            <person name="Takahashi S."/>
            <person name="Yoshida T."/>
            <person name="Shimamura S."/>
            <person name="Takaki Y."/>
            <person name="Nagai Y."/>
            <person name="Toyoda A."/>
            <person name="Suzuki Y."/>
            <person name="Arimoto A."/>
            <person name="Ishii H."/>
            <person name="Satoh N."/>
            <person name="Nishiyama T."/>
            <person name="Hasebe M."/>
            <person name="Maruyama T."/>
            <person name="Minagawa J."/>
            <person name="Obokata J."/>
            <person name="Shigenobu S."/>
        </authorList>
    </citation>
    <scope>NUCLEOTIDE SEQUENCE [LARGE SCALE GENOMIC DNA]</scope>
</reference>
<keyword evidence="4" id="KW-1185">Reference proteome</keyword>
<organism evidence="3 4">
    <name type="scientific">Plakobranchus ocellatus</name>
    <dbReference type="NCBI Taxonomy" id="259542"/>
    <lineage>
        <taxon>Eukaryota</taxon>
        <taxon>Metazoa</taxon>
        <taxon>Spiralia</taxon>
        <taxon>Lophotrochozoa</taxon>
        <taxon>Mollusca</taxon>
        <taxon>Gastropoda</taxon>
        <taxon>Heterobranchia</taxon>
        <taxon>Euthyneura</taxon>
        <taxon>Panpulmonata</taxon>
        <taxon>Sacoglossa</taxon>
        <taxon>Placobranchoidea</taxon>
        <taxon>Plakobranchidae</taxon>
        <taxon>Plakobranchus</taxon>
    </lineage>
</organism>
<protein>
    <submittedName>
        <fullName evidence="3">Cysteine-rich venom protein</fullName>
    </submittedName>
</protein>